<keyword evidence="1" id="KW-0175">Coiled coil</keyword>
<dbReference type="EMBL" id="CCKQ01018088">
    <property type="protein sequence ID" value="CDW90027.1"/>
    <property type="molecule type" value="Genomic_DNA"/>
</dbReference>
<sequence>MDLVNDPLHLKAYGTKNDYSQKQVHYPQNKDGVVDEWKALIDQRLRKHEYDQKIMAGVKKVEQNSYKNELDVLKSTHDQQKYIERIGKQHELNDNQERMKVLQEYNQLKKNEDNELKNYLSSTNKQILQDSNQRKHDEVTKNLYDDLERLKRLKISNEEEQIRKQMEKQEYIETQNKFIEYRNKLKENEKLDIKQKHVEYIRQCEENGRLQDQKDKMYKQFFANFESNLNQRAKMYLDKILEEEIKKDMMMRNWESNGNDPVFRQMSEERIRQEVENRLKDASEIKEFNKFMIEQHGRDKERQHEIQKIELEVRKRKEEDMKIDDERKRQEDKQNQKMYGNTLSFQNDIHRKLKNNYGSMTEQEKKMNKLDLKSYKQGENTLHSMIPGISNIQSVGSSPLMRKGVNLQLSSPITVSTASGGTMNILSQSVQGSQTMGELLNQSISSARGLTSNALNRNASSGAILNMSQKMSLYDKHPVVESMLNKRVNNHIDADLEEMRRSFEQKKQITVGYYNPITNPVPNYSSNPYIARERTKAHYMMNSQSKPLLALAGNNILM</sequence>
<organism evidence="2 3">
    <name type="scientific">Stylonychia lemnae</name>
    <name type="common">Ciliate</name>
    <dbReference type="NCBI Taxonomy" id="5949"/>
    <lineage>
        <taxon>Eukaryota</taxon>
        <taxon>Sar</taxon>
        <taxon>Alveolata</taxon>
        <taxon>Ciliophora</taxon>
        <taxon>Intramacronucleata</taxon>
        <taxon>Spirotrichea</taxon>
        <taxon>Stichotrichia</taxon>
        <taxon>Sporadotrichida</taxon>
        <taxon>Oxytrichidae</taxon>
        <taxon>Stylonychinae</taxon>
        <taxon>Stylonychia</taxon>
    </lineage>
</organism>
<dbReference type="InParanoid" id="A0A078B9T6"/>
<dbReference type="Proteomes" id="UP000039865">
    <property type="component" value="Unassembled WGS sequence"/>
</dbReference>
<evidence type="ECO:0000313" key="2">
    <source>
        <dbReference type="EMBL" id="CDW90027.1"/>
    </source>
</evidence>
<evidence type="ECO:0000313" key="3">
    <source>
        <dbReference type="Proteomes" id="UP000039865"/>
    </source>
</evidence>
<dbReference type="AlphaFoldDB" id="A0A078B9T6"/>
<name>A0A078B9T6_STYLE</name>
<accession>A0A078B9T6</accession>
<protein>
    <submittedName>
        <fullName evidence="2">Uncharacterized protein</fullName>
    </submittedName>
</protein>
<reference evidence="2 3" key="1">
    <citation type="submission" date="2014-06" db="EMBL/GenBank/DDBJ databases">
        <authorList>
            <person name="Swart Estienne"/>
        </authorList>
    </citation>
    <scope>NUCLEOTIDE SEQUENCE [LARGE SCALE GENOMIC DNA]</scope>
    <source>
        <strain evidence="2 3">130c</strain>
    </source>
</reference>
<feature type="coiled-coil region" evidence="1">
    <location>
        <begin position="150"/>
        <end position="177"/>
    </location>
</feature>
<evidence type="ECO:0000256" key="1">
    <source>
        <dbReference type="SAM" id="Coils"/>
    </source>
</evidence>
<proteinExistence type="predicted"/>
<gene>
    <name evidence="2" type="primary">Contig3491.g3730</name>
    <name evidence="2" type="ORF">STYLEM_19167</name>
</gene>
<keyword evidence="3" id="KW-1185">Reference proteome</keyword>